<organism evidence="3 4">
    <name type="scientific">Aromatoleum anaerobium</name>
    <dbReference type="NCBI Taxonomy" id="182180"/>
    <lineage>
        <taxon>Bacteria</taxon>
        <taxon>Pseudomonadati</taxon>
        <taxon>Pseudomonadota</taxon>
        <taxon>Betaproteobacteria</taxon>
        <taxon>Rhodocyclales</taxon>
        <taxon>Rhodocyclaceae</taxon>
        <taxon>Aromatoleum</taxon>
    </lineage>
</organism>
<reference evidence="3" key="1">
    <citation type="submission" date="2019-12" db="EMBL/GenBank/DDBJ databases">
        <title>Comparative genomics gives insights into the taxonomy of the Azoarcus-Aromatoleum group and reveals separate origins of nif in the plant-associated Azoarcus and non-plant-associated Aromatoleum sub-groups.</title>
        <authorList>
            <person name="Lafos M."/>
            <person name="Maluk M."/>
            <person name="Batista M."/>
            <person name="Junghare M."/>
            <person name="Carmona M."/>
            <person name="Faoro H."/>
            <person name="Cruz L.M."/>
            <person name="Battistoni F."/>
            <person name="De Souza E."/>
            <person name="Pedrosa F."/>
            <person name="Chen W.-M."/>
            <person name="Poole P.S."/>
            <person name="Dixon R.A."/>
            <person name="James E.K."/>
        </authorList>
    </citation>
    <scope>NUCLEOTIDE SEQUENCE</scope>
    <source>
        <strain evidence="3">LuFRes1</strain>
    </source>
</reference>
<protein>
    <submittedName>
        <fullName evidence="3">TIGR03749 family integrating conjugative element protein</fullName>
    </submittedName>
</protein>
<proteinExistence type="predicted"/>
<evidence type="ECO:0000256" key="1">
    <source>
        <dbReference type="SAM" id="MobiDB-lite"/>
    </source>
</evidence>
<dbReference type="InterPro" id="IPR021844">
    <property type="entry name" value="Integr_conj_element_PFL4704"/>
</dbReference>
<keyword evidence="2" id="KW-0732">Signal</keyword>
<dbReference type="Pfam" id="PF11920">
    <property type="entry name" value="DUF3438"/>
    <property type="match status" value="1"/>
</dbReference>
<gene>
    <name evidence="3" type="ORF">GO606_16840</name>
</gene>
<feature type="signal peptide" evidence="2">
    <location>
        <begin position="1"/>
        <end position="22"/>
    </location>
</feature>
<evidence type="ECO:0000313" key="4">
    <source>
        <dbReference type="Proteomes" id="UP000615989"/>
    </source>
</evidence>
<sequence length="362" mass="38195">MSAASRLLIAGACVPLVAPAMAEQVVQPPGLATPRPLTAPVDTGVPAPSSVGAESFGLGALPQGRMVLPQAVSTPPAAPLPATVPAPAQTDAAASKKQDSVPPPETEEAPLKPAPRARKASSHDNGGTQHALFERLPVHVLLAPDAERLVHFPFVALMDLPPGLEGLLEVQIIEDTAYLTANAPFPRARVHVQAIDGTAKIPLDIEAAEGVAVAPMLQVHLPSGDDADDVASTGSREAPTVDMIELTRYAAKTLYAPSRLVPVLPGVQQEPVDRKTVPGLYRGAEVETAPLGAWSSGSLHVTAVRFTNRSDRPLELDIEQLRGRWIAATPQHWRLLPRGSEADTTAVYLISDRPFAAVPLWR</sequence>
<dbReference type="Proteomes" id="UP000615989">
    <property type="component" value="Unassembled WGS sequence"/>
</dbReference>
<accession>A0ABX1PRQ8</accession>
<keyword evidence="4" id="KW-1185">Reference proteome</keyword>
<dbReference type="EMBL" id="WTVG01000066">
    <property type="protein sequence ID" value="NMG26347.1"/>
    <property type="molecule type" value="Genomic_DNA"/>
</dbReference>
<feature type="chain" id="PRO_5046482665" evidence="2">
    <location>
        <begin position="23"/>
        <end position="362"/>
    </location>
</feature>
<feature type="region of interest" description="Disordered" evidence="1">
    <location>
        <begin position="72"/>
        <end position="128"/>
    </location>
</feature>
<name>A0ABX1PRQ8_9RHOO</name>
<evidence type="ECO:0000313" key="3">
    <source>
        <dbReference type="EMBL" id="NMG26347.1"/>
    </source>
</evidence>
<dbReference type="NCBIfam" id="TIGR03749">
    <property type="entry name" value="conj_TIGR03749"/>
    <property type="match status" value="1"/>
</dbReference>
<comment type="caution">
    <text evidence="3">The sequence shown here is derived from an EMBL/GenBank/DDBJ whole genome shotgun (WGS) entry which is preliminary data.</text>
</comment>
<evidence type="ECO:0000256" key="2">
    <source>
        <dbReference type="SAM" id="SignalP"/>
    </source>
</evidence>